<evidence type="ECO:0000256" key="7">
    <source>
        <dbReference type="ARBA" id="ARBA00023186"/>
    </source>
</evidence>
<evidence type="ECO:0000313" key="16">
    <source>
        <dbReference type="EMBL" id="MDN3239495.1"/>
    </source>
</evidence>
<keyword evidence="5 11" id="KW-0132">Cell division</keyword>
<evidence type="ECO:0000256" key="12">
    <source>
        <dbReference type="SAM" id="MobiDB-lite"/>
    </source>
</evidence>
<organism evidence="16 17">
    <name type="scientific">Glycomyces tritici</name>
    <dbReference type="NCBI Taxonomy" id="2665176"/>
    <lineage>
        <taxon>Bacteria</taxon>
        <taxon>Bacillati</taxon>
        <taxon>Actinomycetota</taxon>
        <taxon>Actinomycetes</taxon>
        <taxon>Glycomycetales</taxon>
        <taxon>Glycomycetaceae</taxon>
        <taxon>Glycomyces</taxon>
    </lineage>
</organism>
<dbReference type="Gene3D" id="3.10.50.40">
    <property type="match status" value="1"/>
</dbReference>
<gene>
    <name evidence="11 16" type="primary">tig</name>
    <name evidence="16" type="ORF">QWI33_07145</name>
</gene>
<name>A0ABT7YLJ7_9ACTN</name>
<dbReference type="NCBIfam" id="TIGR00115">
    <property type="entry name" value="tig"/>
    <property type="match status" value="1"/>
</dbReference>
<dbReference type="InterPro" id="IPR008881">
    <property type="entry name" value="Trigger_fac_ribosome-bd_bac"/>
</dbReference>
<feature type="domain" description="Trigger factor ribosome-binding bacterial" evidence="14">
    <location>
        <begin position="1"/>
        <end position="144"/>
    </location>
</feature>
<comment type="similarity">
    <text evidence="2 11">Belongs to the FKBP-type PPIase family. Tig subfamily.</text>
</comment>
<evidence type="ECO:0000256" key="4">
    <source>
        <dbReference type="ARBA" id="ARBA00016902"/>
    </source>
</evidence>
<dbReference type="Gene3D" id="3.30.70.1050">
    <property type="entry name" value="Trigger factor ribosome-binding domain"/>
    <property type="match status" value="1"/>
</dbReference>
<dbReference type="Pfam" id="PF05697">
    <property type="entry name" value="Trigger_N"/>
    <property type="match status" value="1"/>
</dbReference>
<evidence type="ECO:0000256" key="1">
    <source>
        <dbReference type="ARBA" id="ARBA00000971"/>
    </source>
</evidence>
<dbReference type="SUPFAM" id="SSF102735">
    <property type="entry name" value="Trigger factor ribosome-binding domain"/>
    <property type="match status" value="1"/>
</dbReference>
<dbReference type="SUPFAM" id="SSF109998">
    <property type="entry name" value="Triger factor/SurA peptide-binding domain-like"/>
    <property type="match status" value="1"/>
</dbReference>
<dbReference type="HAMAP" id="MF_00303">
    <property type="entry name" value="Trigger_factor_Tig"/>
    <property type="match status" value="1"/>
</dbReference>
<dbReference type="InterPro" id="IPR046357">
    <property type="entry name" value="PPIase_dom_sf"/>
</dbReference>
<evidence type="ECO:0000256" key="6">
    <source>
        <dbReference type="ARBA" id="ARBA00023110"/>
    </source>
</evidence>
<comment type="domain">
    <text evidence="11">Consists of 3 domains; the N-terminus binds the ribosome, the middle domain has PPIase activity, while the C-terminus has intrinsic chaperone activity on its own.</text>
</comment>
<comment type="caution">
    <text evidence="16">The sequence shown here is derived from an EMBL/GenBank/DDBJ whole genome shotgun (WGS) entry which is preliminary data.</text>
</comment>
<evidence type="ECO:0000259" key="14">
    <source>
        <dbReference type="Pfam" id="PF05697"/>
    </source>
</evidence>
<dbReference type="InterPro" id="IPR037041">
    <property type="entry name" value="Trigger_fac_C_sf"/>
</dbReference>
<dbReference type="Pfam" id="PF05698">
    <property type="entry name" value="Trigger_C"/>
    <property type="match status" value="1"/>
</dbReference>
<keyword evidence="17" id="KW-1185">Reference proteome</keyword>
<evidence type="ECO:0000256" key="9">
    <source>
        <dbReference type="ARBA" id="ARBA00023306"/>
    </source>
</evidence>
<dbReference type="Proteomes" id="UP001171902">
    <property type="component" value="Unassembled WGS sequence"/>
</dbReference>
<keyword evidence="9 11" id="KW-0131">Cell cycle</keyword>
<evidence type="ECO:0000256" key="2">
    <source>
        <dbReference type="ARBA" id="ARBA00005464"/>
    </source>
</evidence>
<feature type="compositionally biased region" description="Acidic residues" evidence="12">
    <location>
        <begin position="452"/>
        <end position="468"/>
    </location>
</feature>
<evidence type="ECO:0000256" key="11">
    <source>
        <dbReference type="HAMAP-Rule" id="MF_00303"/>
    </source>
</evidence>
<evidence type="ECO:0000256" key="3">
    <source>
        <dbReference type="ARBA" id="ARBA00013194"/>
    </source>
</evidence>
<dbReference type="SUPFAM" id="SSF54534">
    <property type="entry name" value="FKBP-like"/>
    <property type="match status" value="1"/>
</dbReference>
<evidence type="ECO:0000256" key="8">
    <source>
        <dbReference type="ARBA" id="ARBA00023235"/>
    </source>
</evidence>
<dbReference type="EMBL" id="JAUEMJ010000002">
    <property type="protein sequence ID" value="MDN3239495.1"/>
    <property type="molecule type" value="Genomic_DNA"/>
</dbReference>
<dbReference type="InterPro" id="IPR008880">
    <property type="entry name" value="Trigger_fac_C"/>
</dbReference>
<keyword evidence="8 11" id="KW-0413">Isomerase</keyword>
<dbReference type="Pfam" id="PF00254">
    <property type="entry name" value="FKBP_C"/>
    <property type="match status" value="1"/>
</dbReference>
<evidence type="ECO:0000256" key="5">
    <source>
        <dbReference type="ARBA" id="ARBA00022618"/>
    </source>
</evidence>
<accession>A0ABT7YLJ7</accession>
<evidence type="ECO:0000313" key="17">
    <source>
        <dbReference type="Proteomes" id="UP001171902"/>
    </source>
</evidence>
<dbReference type="GO" id="GO:0003755">
    <property type="term" value="F:peptidyl-prolyl cis-trans isomerase activity"/>
    <property type="evidence" value="ECO:0007669"/>
    <property type="project" value="UniProtKB-EC"/>
</dbReference>
<sequence length="468" mass="51188">MKSTVETLSPTRVRLSVEVPFEELAPFINEAYKTVGQQVRVPGFRPGKAPRQVIDQRIGRESVYAQAMDPAVQANLNKAVTENDVNALGRPELTEVKPIEEGKPFEFVVETDVTPAFELPDFASLKVTVEAEGVSEEDVDKDLESQRLRFSSLKTVERAAAEGDFVVLDLLATQNGAEVEGGSVTGMSHEVGSGNLLDGLDEALIGMSAGDEKTIQSTLAGEQEGETADVAVKVTQVKERELPELDDDFAEMASQFDTLAELRDATRERLETQARTGKANEARQKTLEALVEAIELPLPEKVVSEDVEHEIMHMKGGHDGETAEALAQFDEYLKLMGKSEDEFKADMVADSEARLRQSIILGKIARERELEVSGELMTAEVVRQAQQRGVPQDQFQKFVDELRTNGGLQQIAASLRQQLALEEVVKEASITDASGTELTEEDLFPGRKAAEADADAEAEDAEEEKAEA</sequence>
<comment type="catalytic activity">
    <reaction evidence="1 11">
        <text>[protein]-peptidylproline (omega=180) = [protein]-peptidylproline (omega=0)</text>
        <dbReference type="Rhea" id="RHEA:16237"/>
        <dbReference type="Rhea" id="RHEA-COMP:10747"/>
        <dbReference type="Rhea" id="RHEA-COMP:10748"/>
        <dbReference type="ChEBI" id="CHEBI:83833"/>
        <dbReference type="ChEBI" id="CHEBI:83834"/>
        <dbReference type="EC" id="5.2.1.8"/>
    </reaction>
</comment>
<dbReference type="PIRSF" id="PIRSF003095">
    <property type="entry name" value="Trigger_factor"/>
    <property type="match status" value="1"/>
</dbReference>
<proteinExistence type="inferred from homology"/>
<evidence type="ECO:0000259" key="13">
    <source>
        <dbReference type="Pfam" id="PF00254"/>
    </source>
</evidence>
<comment type="subcellular location">
    <subcellularLocation>
        <location evidence="11">Cytoplasm</location>
    </subcellularLocation>
    <text evidence="11">About half TF is bound to the ribosome near the polypeptide exit tunnel while the other half is free in the cytoplasm.</text>
</comment>
<dbReference type="InterPro" id="IPR036611">
    <property type="entry name" value="Trigger_fac_ribosome-bd_sf"/>
</dbReference>
<keyword evidence="6 11" id="KW-0697">Rotamase</keyword>
<dbReference type="Gene3D" id="1.10.3120.10">
    <property type="entry name" value="Trigger factor, C-terminal domain"/>
    <property type="match status" value="1"/>
</dbReference>
<feature type="region of interest" description="Disordered" evidence="12">
    <location>
        <begin position="430"/>
        <end position="468"/>
    </location>
</feature>
<protein>
    <recommendedName>
        <fullName evidence="4 11">Trigger factor</fullName>
        <shortName evidence="11">TF</shortName>
        <ecNumber evidence="3 11">5.2.1.8</ecNumber>
    </recommendedName>
    <alternativeName>
        <fullName evidence="10 11">PPIase</fullName>
    </alternativeName>
</protein>
<reference evidence="16" key="1">
    <citation type="submission" date="2023-06" db="EMBL/GenBank/DDBJ databases">
        <title>Gycomyces niveus sp.nov., a novel actinomycete isolated from soil in Shouguang.</title>
        <authorList>
            <person name="Yang X."/>
            <person name="Zhao J."/>
        </authorList>
    </citation>
    <scope>NUCLEOTIDE SEQUENCE</scope>
    <source>
        <strain evidence="16">NEAU C2</strain>
    </source>
</reference>
<dbReference type="InterPro" id="IPR001179">
    <property type="entry name" value="PPIase_FKBP_dom"/>
</dbReference>
<keyword evidence="11" id="KW-0963">Cytoplasm</keyword>
<dbReference type="PANTHER" id="PTHR30560:SF3">
    <property type="entry name" value="TRIGGER FACTOR-LIKE PROTEIN TIG, CHLOROPLASTIC"/>
    <property type="match status" value="1"/>
</dbReference>
<dbReference type="EC" id="5.2.1.8" evidence="3 11"/>
<dbReference type="PANTHER" id="PTHR30560">
    <property type="entry name" value="TRIGGER FACTOR CHAPERONE AND PEPTIDYL-PROLYL CIS/TRANS ISOMERASE"/>
    <property type="match status" value="1"/>
</dbReference>
<keyword evidence="7 11" id="KW-0143">Chaperone</keyword>
<dbReference type="InterPro" id="IPR027304">
    <property type="entry name" value="Trigger_fact/SurA_dom_sf"/>
</dbReference>
<feature type="domain" description="PPIase FKBP-type" evidence="13">
    <location>
        <begin position="158"/>
        <end position="216"/>
    </location>
</feature>
<dbReference type="RefSeq" id="WP_289956315.1">
    <property type="nucleotide sequence ID" value="NZ_JAUEMJ010000002.1"/>
</dbReference>
<feature type="domain" description="Trigger factor C-terminal" evidence="15">
    <location>
        <begin position="258"/>
        <end position="425"/>
    </location>
</feature>
<evidence type="ECO:0000259" key="15">
    <source>
        <dbReference type="Pfam" id="PF05698"/>
    </source>
</evidence>
<dbReference type="InterPro" id="IPR005215">
    <property type="entry name" value="Trig_fac"/>
</dbReference>
<evidence type="ECO:0000256" key="10">
    <source>
        <dbReference type="ARBA" id="ARBA00029986"/>
    </source>
</evidence>
<comment type="function">
    <text evidence="11">Involved in protein export. Acts as a chaperone by maintaining the newly synthesized protein in an open conformation. Functions as a peptidyl-prolyl cis-trans isomerase.</text>
</comment>